<dbReference type="InterPro" id="IPR013328">
    <property type="entry name" value="6PGD_dom2"/>
</dbReference>
<accession>A0A9J7ATZ3</accession>
<dbReference type="AlphaFoldDB" id="A0A9J7ATZ3"/>
<gene>
    <name evidence="2" type="ORF">NUH88_15765</name>
</gene>
<dbReference type="InterPro" id="IPR008927">
    <property type="entry name" value="6-PGluconate_DH-like_C_sf"/>
</dbReference>
<evidence type="ECO:0000313" key="2">
    <source>
        <dbReference type="EMBL" id="UUX48853.1"/>
    </source>
</evidence>
<organism evidence="2 3">
    <name type="scientific">Nisaea acidiphila</name>
    <dbReference type="NCBI Taxonomy" id="1862145"/>
    <lineage>
        <taxon>Bacteria</taxon>
        <taxon>Pseudomonadati</taxon>
        <taxon>Pseudomonadota</taxon>
        <taxon>Alphaproteobacteria</taxon>
        <taxon>Rhodospirillales</taxon>
        <taxon>Thalassobaculaceae</taxon>
        <taxon>Nisaea</taxon>
    </lineage>
</organism>
<dbReference type="Pfam" id="PF14833">
    <property type="entry name" value="NAD_binding_11"/>
    <property type="match status" value="1"/>
</dbReference>
<dbReference type="PANTHER" id="PTHR43060:SF15">
    <property type="entry name" value="3-HYDROXYISOBUTYRATE DEHYDROGENASE-LIKE 1, MITOCHONDRIAL-RELATED"/>
    <property type="match status" value="1"/>
</dbReference>
<dbReference type="KEGG" id="naci:NUH88_15765"/>
<dbReference type="PANTHER" id="PTHR43060">
    <property type="entry name" value="3-HYDROXYISOBUTYRATE DEHYDROGENASE-LIKE 1, MITOCHONDRIAL-RELATED"/>
    <property type="match status" value="1"/>
</dbReference>
<protein>
    <submittedName>
        <fullName evidence="2">NAD-binding protein</fullName>
    </submittedName>
</protein>
<dbReference type="EMBL" id="CP102480">
    <property type="protein sequence ID" value="UUX48853.1"/>
    <property type="molecule type" value="Genomic_DNA"/>
</dbReference>
<reference evidence="2" key="1">
    <citation type="submission" date="2022-08" db="EMBL/GenBank/DDBJ databases">
        <title>Nisaea acidiphila sp. nov., isolated from a marine algal debris and emended description of the genus Nisaea Urios et al. 2008.</title>
        <authorList>
            <person name="Kwon K."/>
        </authorList>
    </citation>
    <scope>NUCLEOTIDE SEQUENCE</scope>
    <source>
        <strain evidence="2">MEBiC11861</strain>
    </source>
</reference>
<proteinExistence type="predicted"/>
<dbReference type="Proteomes" id="UP001060336">
    <property type="component" value="Chromosome"/>
</dbReference>
<name>A0A9J7ATZ3_9PROT</name>
<dbReference type="Gene3D" id="1.10.1040.10">
    <property type="entry name" value="N-(1-d-carboxylethyl)-l-norvaline Dehydrogenase, domain 2"/>
    <property type="match status" value="1"/>
</dbReference>
<dbReference type="RefSeq" id="WP_257767355.1">
    <property type="nucleotide sequence ID" value="NZ_CP102480.1"/>
</dbReference>
<evidence type="ECO:0000259" key="1">
    <source>
        <dbReference type="Pfam" id="PF14833"/>
    </source>
</evidence>
<feature type="domain" description="3-hydroxyisobutyrate dehydrogenase-like NAD-binding" evidence="1">
    <location>
        <begin position="30"/>
        <end position="150"/>
    </location>
</feature>
<evidence type="ECO:0000313" key="3">
    <source>
        <dbReference type="Proteomes" id="UP001060336"/>
    </source>
</evidence>
<sequence length="165" mass="17015">MVGASSNDFGRVKPSLEGMGSVIHHCGGPGTGIRTKLVNNFLAISQNQLSAEAIALATALGLELEQTLTVVNGTTATNGSLTLGWPNKVLKGDIEPGFKIDLALKDLSLIMEAAKSKKLPMMMGAAAKESLTIATTGLGMGEKDFSGLLHAQCKLGGLTPPKLKG</sequence>
<dbReference type="InterPro" id="IPR029154">
    <property type="entry name" value="HIBADH-like_NADP-bd"/>
</dbReference>
<dbReference type="GO" id="GO:0051287">
    <property type="term" value="F:NAD binding"/>
    <property type="evidence" value="ECO:0007669"/>
    <property type="project" value="InterPro"/>
</dbReference>
<dbReference type="SUPFAM" id="SSF48179">
    <property type="entry name" value="6-phosphogluconate dehydrogenase C-terminal domain-like"/>
    <property type="match status" value="1"/>
</dbReference>
<keyword evidence="3" id="KW-1185">Reference proteome</keyword>